<evidence type="ECO:0000259" key="19">
    <source>
        <dbReference type="Pfam" id="PF07992"/>
    </source>
</evidence>
<accession>A0A0T6BW22</accession>
<dbReference type="Gene3D" id="3.50.50.60">
    <property type="entry name" value="FAD/NAD(P)-binding domain"/>
    <property type="match status" value="2"/>
</dbReference>
<keyword evidence="8 14" id="KW-0274">FAD</keyword>
<evidence type="ECO:0000313" key="24">
    <source>
        <dbReference type="Proteomes" id="UP001341297"/>
    </source>
</evidence>
<dbReference type="GO" id="GO:0042128">
    <property type="term" value="P:nitrate assimilation"/>
    <property type="evidence" value="ECO:0007669"/>
    <property type="project" value="UniProtKB-UniRule"/>
</dbReference>
<dbReference type="FunFam" id="1.10.10.1100:FF:000002">
    <property type="entry name" value="Nitrite reductase large subunit"/>
    <property type="match status" value="1"/>
</dbReference>
<keyword evidence="6" id="KW-0001">2Fe-2S</keyword>
<dbReference type="PRINTS" id="PR00411">
    <property type="entry name" value="PNDRDTASEI"/>
</dbReference>
<dbReference type="InterPro" id="IPR036136">
    <property type="entry name" value="Nit/Sulf_reduc_fer-like_dom_sf"/>
</dbReference>
<keyword evidence="5 14" id="KW-0285">Flavoprotein</keyword>
<keyword evidence="11 15" id="KW-0411">Iron-sulfur</keyword>
<evidence type="ECO:0000256" key="4">
    <source>
        <dbReference type="ARBA" id="ARBA00022617"/>
    </source>
</evidence>
<keyword evidence="12 14" id="KW-0534">Nitrate assimilation</keyword>
<evidence type="ECO:0000256" key="15">
    <source>
        <dbReference type="PIRSR" id="PIRSR037149-1"/>
    </source>
</evidence>
<dbReference type="RefSeq" id="WP_057957407.1">
    <property type="nucleotide sequence ID" value="NZ_CP023481.1"/>
</dbReference>
<dbReference type="InterPro" id="IPR036188">
    <property type="entry name" value="FAD/NAD-bd_sf"/>
</dbReference>
<feature type="binding site" evidence="15">
    <location>
        <position position="654"/>
    </location>
    <ligand>
        <name>[4Fe-4S] cluster</name>
        <dbReference type="ChEBI" id="CHEBI:49883"/>
    </ligand>
</feature>
<evidence type="ECO:0000259" key="20">
    <source>
        <dbReference type="Pfam" id="PF18267"/>
    </source>
</evidence>
<dbReference type="CDD" id="cd19944">
    <property type="entry name" value="NirB_Fer2_BFD-like_2"/>
    <property type="match status" value="1"/>
</dbReference>
<dbReference type="Pfam" id="PF04324">
    <property type="entry name" value="Fer2_BFD"/>
    <property type="match status" value="2"/>
</dbReference>
<dbReference type="InterPro" id="IPR023753">
    <property type="entry name" value="FAD/NAD-binding_dom"/>
</dbReference>
<dbReference type="Pfam" id="PF07992">
    <property type="entry name" value="Pyr_redox_2"/>
    <property type="match status" value="1"/>
</dbReference>
<dbReference type="GO" id="GO:0020037">
    <property type="term" value="F:heme binding"/>
    <property type="evidence" value="ECO:0007669"/>
    <property type="project" value="InterPro"/>
</dbReference>
<dbReference type="PANTHER" id="PTHR43809">
    <property type="entry name" value="NITRITE REDUCTASE (NADH) LARGE SUBUNIT"/>
    <property type="match status" value="1"/>
</dbReference>
<gene>
    <name evidence="22" type="primary">nirB</name>
    <name evidence="21" type="ORF">AB447_201550</name>
    <name evidence="22" type="ORF">P8828_05400</name>
</gene>
<evidence type="ECO:0000256" key="6">
    <source>
        <dbReference type="ARBA" id="ARBA00022714"/>
    </source>
</evidence>
<reference evidence="21" key="2">
    <citation type="submission" date="2015-10" db="EMBL/GenBank/DDBJ databases">
        <authorList>
            <person name="Gilbert D.G."/>
        </authorList>
    </citation>
    <scope>NUCLEOTIDE SEQUENCE</scope>
    <source>
        <strain evidence="21">GO-13</strain>
    </source>
</reference>
<comment type="cofactor">
    <cofactor evidence="1 14">
        <name>FAD</name>
        <dbReference type="ChEBI" id="CHEBI:57692"/>
    </cofactor>
</comment>
<comment type="cofactor">
    <cofactor evidence="15">
        <name>siroheme</name>
        <dbReference type="ChEBI" id="CHEBI:60052"/>
    </cofactor>
    <text evidence="15">Binds 1 siroheme per subunit.</text>
</comment>
<dbReference type="SUPFAM" id="SSF55124">
    <property type="entry name" value="Nitrite/Sulfite reductase N-terminal domain-like"/>
    <property type="match status" value="1"/>
</dbReference>
<feature type="binding site" evidence="15">
    <location>
        <position position="615"/>
    </location>
    <ligand>
        <name>[4Fe-4S] cluster</name>
        <dbReference type="ChEBI" id="CHEBI:49883"/>
    </ligand>
</feature>
<feature type="binding site" evidence="15">
    <location>
        <position position="650"/>
    </location>
    <ligand>
        <name>[4Fe-4S] cluster</name>
        <dbReference type="ChEBI" id="CHEBI:49883"/>
    </ligand>
</feature>
<dbReference type="GO" id="GO:0051537">
    <property type="term" value="F:2 iron, 2 sulfur cluster binding"/>
    <property type="evidence" value="ECO:0007669"/>
    <property type="project" value="UniProtKB-KW"/>
</dbReference>
<evidence type="ECO:0000256" key="10">
    <source>
        <dbReference type="ARBA" id="ARBA00023004"/>
    </source>
</evidence>
<dbReference type="SUPFAM" id="SSF51905">
    <property type="entry name" value="FAD/NAD(P)-binding domain"/>
    <property type="match status" value="2"/>
</dbReference>
<comment type="caution">
    <text evidence="21">The sequence shown here is derived from an EMBL/GenBank/DDBJ whole genome shotgun (WGS) entry which is preliminary data.</text>
</comment>
<feature type="domain" description="FAD/NAD(P)-binding" evidence="19">
    <location>
        <begin position="5"/>
        <end position="281"/>
    </location>
</feature>
<dbReference type="InterPro" id="IPR006067">
    <property type="entry name" value="NO2/SO3_Rdtase_4Fe4S_dom"/>
</dbReference>
<dbReference type="PANTHER" id="PTHR43809:SF1">
    <property type="entry name" value="NITRITE REDUCTASE (NADH) LARGE SUBUNIT"/>
    <property type="match status" value="1"/>
</dbReference>
<evidence type="ECO:0000259" key="18">
    <source>
        <dbReference type="Pfam" id="PF04324"/>
    </source>
</evidence>
<evidence type="ECO:0000256" key="9">
    <source>
        <dbReference type="ARBA" id="ARBA00023002"/>
    </source>
</evidence>
<keyword evidence="10 15" id="KW-0408">Iron</keyword>
<dbReference type="CDD" id="cd19943">
    <property type="entry name" value="NirB_Fer2_BFD-like_1"/>
    <property type="match status" value="1"/>
</dbReference>
<reference evidence="22 24" key="3">
    <citation type="submission" date="2023-03" db="EMBL/GenBank/DDBJ databases">
        <title>Agriculturally important microbes genome sequencing.</title>
        <authorList>
            <person name="Dunlap C."/>
        </authorList>
    </citation>
    <scope>NUCLEOTIDE SEQUENCE [LARGE SCALE GENOMIC DNA]</scope>
    <source>
        <strain evidence="22 24">CBP-3203</strain>
    </source>
</reference>
<protein>
    <submittedName>
        <fullName evidence="21">Nitrate reductase</fullName>
    </submittedName>
    <submittedName>
        <fullName evidence="22">Nitrite reductase large subunit NirB</fullName>
    </submittedName>
</protein>
<dbReference type="EMBL" id="JARRTL010000007">
    <property type="protein sequence ID" value="MEC0484283.1"/>
    <property type="molecule type" value="Genomic_DNA"/>
</dbReference>
<dbReference type="GO" id="GO:0046872">
    <property type="term" value="F:metal ion binding"/>
    <property type="evidence" value="ECO:0007669"/>
    <property type="project" value="UniProtKB-KW"/>
</dbReference>
<feature type="binding site" description="axial binding residue" evidence="15">
    <location>
        <position position="654"/>
    </location>
    <ligand>
        <name>siroheme</name>
        <dbReference type="ChEBI" id="CHEBI:60052"/>
    </ligand>
    <ligandPart>
        <name>Fe</name>
        <dbReference type="ChEBI" id="CHEBI:18248"/>
    </ligandPart>
</feature>
<keyword evidence="7 15" id="KW-0479">Metal-binding</keyword>
<dbReference type="Gene3D" id="3.30.390.30">
    <property type="match status" value="1"/>
</dbReference>
<dbReference type="PRINTS" id="PR00368">
    <property type="entry name" value="FADPNR"/>
</dbReference>
<reference evidence="21 23" key="1">
    <citation type="journal article" date="2015" name="Int. J. Syst. Evol. Microbiol.">
        <title>Bacillus glycinifermentans sp. nov., isolated from fermented soybean paste.</title>
        <authorList>
            <person name="Kim S.J."/>
            <person name="Dunlap C.A."/>
            <person name="Kwon S.W."/>
            <person name="Rooney A.P."/>
        </authorList>
    </citation>
    <scope>NUCLEOTIDE SEQUENCE [LARGE SCALE GENOMIC DNA]</scope>
    <source>
        <strain evidence="21 23">GO-13</strain>
    </source>
</reference>
<evidence type="ECO:0000313" key="21">
    <source>
        <dbReference type="EMBL" id="KRT95809.1"/>
    </source>
</evidence>
<keyword evidence="15" id="KW-0004">4Fe-4S</keyword>
<dbReference type="OrthoDB" id="9802028at2"/>
<evidence type="ECO:0000313" key="22">
    <source>
        <dbReference type="EMBL" id="MEC0484283.1"/>
    </source>
</evidence>
<evidence type="ECO:0000313" key="23">
    <source>
        <dbReference type="Proteomes" id="UP000036168"/>
    </source>
</evidence>
<feature type="domain" description="BFD-like [2Fe-2S]-binding" evidence="18">
    <location>
        <begin position="476"/>
        <end position="526"/>
    </location>
</feature>
<keyword evidence="24" id="KW-1185">Reference proteome</keyword>
<dbReference type="InterPro" id="IPR007419">
    <property type="entry name" value="BFD-like_2Fe2S-bd_dom"/>
</dbReference>
<feature type="domain" description="Nitrite/sulphite reductase 4Fe-4S" evidence="16">
    <location>
        <begin position="622"/>
        <end position="738"/>
    </location>
</feature>
<evidence type="ECO:0000259" key="17">
    <source>
        <dbReference type="Pfam" id="PF03460"/>
    </source>
</evidence>
<evidence type="ECO:0000256" key="1">
    <source>
        <dbReference type="ARBA" id="ARBA00001974"/>
    </source>
</evidence>
<organism evidence="21 23">
    <name type="scientific">Bacillus glycinifermentans</name>
    <dbReference type="NCBI Taxonomy" id="1664069"/>
    <lineage>
        <taxon>Bacteria</taxon>
        <taxon>Bacillati</taxon>
        <taxon>Bacillota</taxon>
        <taxon>Bacilli</taxon>
        <taxon>Bacillales</taxon>
        <taxon>Bacillaceae</taxon>
        <taxon>Bacillus</taxon>
    </lineage>
</organism>
<dbReference type="FunFam" id="3.50.50.60:FF:000033">
    <property type="entry name" value="Nitrite reductase [NAD(P)H], large subunit"/>
    <property type="match status" value="1"/>
</dbReference>
<dbReference type="InterPro" id="IPR005117">
    <property type="entry name" value="NiRdtase/SiRdtase_haem-b_fer"/>
</dbReference>
<dbReference type="Proteomes" id="UP000036168">
    <property type="component" value="Unassembled WGS sequence"/>
</dbReference>
<evidence type="ECO:0000259" key="16">
    <source>
        <dbReference type="Pfam" id="PF01077"/>
    </source>
</evidence>
<dbReference type="InterPro" id="IPR012744">
    <property type="entry name" value="Nitri_red_NirB"/>
</dbReference>
<dbReference type="InterPro" id="IPR041575">
    <property type="entry name" value="Rubredoxin_C"/>
</dbReference>
<dbReference type="Pfam" id="PF18267">
    <property type="entry name" value="Rubredoxin_C"/>
    <property type="match status" value="1"/>
</dbReference>
<comment type="cofactor">
    <cofactor evidence="15">
        <name>[4Fe-4S] cluster</name>
        <dbReference type="ChEBI" id="CHEBI:49883"/>
    </cofactor>
    <text evidence="15">Binds 1 [4Fe-4S] cluster per subunit.</text>
</comment>
<dbReference type="Gene3D" id="3.30.413.10">
    <property type="entry name" value="Sulfite Reductase Hemoprotein, domain 1"/>
    <property type="match status" value="1"/>
</dbReference>
<dbReference type="GO" id="GO:0050660">
    <property type="term" value="F:flavin adenine dinucleotide binding"/>
    <property type="evidence" value="ECO:0007669"/>
    <property type="project" value="UniProtKB-UniRule"/>
</dbReference>
<dbReference type="InterPro" id="IPR016156">
    <property type="entry name" value="FAD/NAD-linked_Rdtase_dimer_sf"/>
</dbReference>
<dbReference type="Gene3D" id="1.10.10.1100">
    <property type="entry name" value="BFD-like [2Fe-2S]-binding domain"/>
    <property type="match status" value="1"/>
</dbReference>
<dbReference type="PIRSF" id="PIRSF037149">
    <property type="entry name" value="NirB"/>
    <property type="match status" value="1"/>
</dbReference>
<evidence type="ECO:0000256" key="14">
    <source>
        <dbReference type="PIRNR" id="PIRNR037149"/>
    </source>
</evidence>
<keyword evidence="4 15" id="KW-0349">Heme</keyword>
<evidence type="ECO:0000256" key="11">
    <source>
        <dbReference type="ARBA" id="ARBA00023014"/>
    </source>
</evidence>
<dbReference type="GO" id="GO:0098809">
    <property type="term" value="F:nitrite reductase activity"/>
    <property type="evidence" value="ECO:0007669"/>
    <property type="project" value="InterPro"/>
</dbReference>
<dbReference type="InterPro" id="IPR017121">
    <property type="entry name" value="Nitrite_Rdtase_lsu"/>
</dbReference>
<name>A0A0T6BW22_9BACI</name>
<dbReference type="InterPro" id="IPR041854">
    <property type="entry name" value="BFD-like_2Fe2S-bd_dom_sf"/>
</dbReference>
<sequence length="764" mass="83103">MGKRRLILIGNGMAGVRTIEEIVKHAGDAYQIAVIGREPHPNYNRMLLSSVLQGDASLKDITLNSRTWYEEHGIALYTGETAVKIDTDRRTVSTDKNREIAYDKLIIATGSSPFILPVPGADKEGVYGFRTIEDCRAFIDAAGRYRKAAVIGGGILGLEAAKGLVNLGMEVSVIHHSSYIMQNQLDRTASAMLQHDLERQGIHFLLEKDTEAVLGTSRATGLRFKDGTEVEADLIVMAAGVRPNIGLAKASGLAANRAIIVNGYMQTNVPDVYAVGECAEHNGVVYGLIKPLYEQGQVLARHICGLECEPYRGAVQSATLKIAGIDLFSAGKIKDDDTTTAIRLIDESAGIYKKAVFQADQMAGVILYGDTKNKQKLLESIVKQRDITVVKKTFFQSGGESTVSSMLLDETICQCHAVSKGAIIEAVKLHDLKTAEDVKRCTKASGSCGGCRPLIEELLIHAAEHEYEKPAGAQAMCSCTSLTEDEVVEQIQMRQLSSVQDVISQLGWKTGSGCSVCAPAIHYYLRMIRPGVTAAEPLLHEDGGCTIVPQTYGGLIKADELRRIADAIEKYGIPHAVLTPGQRLKIPGVGQSVKENLQMPICAVHKHTVGPIKTCACTNLDCVQAIAVELEKETETLIMPARTSIAISACTDDCVYCTVHDIGVLKAGRGWELYAGGRGGQNARAGELFSVAETLKKAGEYIKGFLQYYRETANYLEGVGQWINRAGIIHIREVLFDNDLRGQLLERLEKEQRLLVKETIKGLM</sequence>
<comment type="similarity">
    <text evidence="3">Belongs to the nitrite and sulfite reductase 4Fe-4S domain family.</text>
</comment>
<dbReference type="AlphaFoldDB" id="A0A0T6BW22"/>
<evidence type="ECO:0000256" key="3">
    <source>
        <dbReference type="ARBA" id="ARBA00010429"/>
    </source>
</evidence>
<proteinExistence type="inferred from homology"/>
<evidence type="ECO:0000256" key="5">
    <source>
        <dbReference type="ARBA" id="ARBA00022630"/>
    </source>
</evidence>
<feature type="domain" description="NADH-rubredoxin oxidoreductase C-terminal" evidence="20">
    <location>
        <begin position="318"/>
        <end position="384"/>
    </location>
</feature>
<dbReference type="InterPro" id="IPR052034">
    <property type="entry name" value="NasD-like"/>
</dbReference>
<dbReference type="GO" id="GO:0050661">
    <property type="term" value="F:NADP binding"/>
    <property type="evidence" value="ECO:0007669"/>
    <property type="project" value="UniProtKB-UniRule"/>
</dbReference>
<keyword evidence="9" id="KW-0560">Oxidoreductase</keyword>
<dbReference type="Proteomes" id="UP001341297">
    <property type="component" value="Unassembled WGS sequence"/>
</dbReference>
<comment type="pathway">
    <text evidence="2">Nitrogen metabolism; nitrate reduction (assimilation).</text>
</comment>
<feature type="domain" description="Nitrite/Sulfite reductase ferredoxin-like" evidence="17">
    <location>
        <begin position="541"/>
        <end position="594"/>
    </location>
</feature>
<evidence type="ECO:0000256" key="13">
    <source>
        <dbReference type="ARBA" id="ARBA00034078"/>
    </source>
</evidence>
<dbReference type="GO" id="GO:0051539">
    <property type="term" value="F:4 iron, 4 sulfur cluster binding"/>
    <property type="evidence" value="ECO:0007669"/>
    <property type="project" value="UniProtKB-KW"/>
</dbReference>
<dbReference type="Pfam" id="PF01077">
    <property type="entry name" value="NIR_SIR"/>
    <property type="match status" value="1"/>
</dbReference>
<feature type="binding site" evidence="15">
    <location>
        <position position="617"/>
    </location>
    <ligand>
        <name>[4Fe-4S] cluster</name>
        <dbReference type="ChEBI" id="CHEBI:49883"/>
    </ligand>
</feature>
<evidence type="ECO:0000256" key="7">
    <source>
        <dbReference type="ARBA" id="ARBA00022723"/>
    </source>
</evidence>
<dbReference type="SUPFAM" id="SSF56014">
    <property type="entry name" value="Nitrite and sulphite reductase 4Fe-4S domain-like"/>
    <property type="match status" value="1"/>
</dbReference>
<evidence type="ECO:0000256" key="12">
    <source>
        <dbReference type="ARBA" id="ARBA00023063"/>
    </source>
</evidence>
<evidence type="ECO:0000256" key="8">
    <source>
        <dbReference type="ARBA" id="ARBA00022827"/>
    </source>
</evidence>
<dbReference type="Pfam" id="PF03460">
    <property type="entry name" value="NIR_SIR_ferr"/>
    <property type="match status" value="1"/>
</dbReference>
<feature type="domain" description="BFD-like [2Fe-2S]-binding" evidence="18">
    <location>
        <begin position="412"/>
        <end position="460"/>
    </location>
</feature>
<evidence type="ECO:0000256" key="2">
    <source>
        <dbReference type="ARBA" id="ARBA00005096"/>
    </source>
</evidence>
<dbReference type="EMBL" id="LECW02000001">
    <property type="protein sequence ID" value="KRT95809.1"/>
    <property type="molecule type" value="Genomic_DNA"/>
</dbReference>
<dbReference type="InterPro" id="IPR045854">
    <property type="entry name" value="NO2/SO3_Rdtase_4Fe4S_sf"/>
</dbReference>
<comment type="cofactor">
    <cofactor evidence="13">
        <name>[2Fe-2S] cluster</name>
        <dbReference type="ChEBI" id="CHEBI:190135"/>
    </cofactor>
</comment>
<dbReference type="NCBIfam" id="TIGR02374">
    <property type="entry name" value="nitri_red_nirB"/>
    <property type="match status" value="1"/>
</dbReference>
<dbReference type="STRING" id="1664069.BGLY_0497"/>